<organism evidence="1 2">
    <name type="scientific">Dreissena polymorpha</name>
    <name type="common">Zebra mussel</name>
    <name type="synonym">Mytilus polymorpha</name>
    <dbReference type="NCBI Taxonomy" id="45954"/>
    <lineage>
        <taxon>Eukaryota</taxon>
        <taxon>Metazoa</taxon>
        <taxon>Spiralia</taxon>
        <taxon>Lophotrochozoa</taxon>
        <taxon>Mollusca</taxon>
        <taxon>Bivalvia</taxon>
        <taxon>Autobranchia</taxon>
        <taxon>Heteroconchia</taxon>
        <taxon>Euheterodonta</taxon>
        <taxon>Imparidentia</taxon>
        <taxon>Neoheterodontei</taxon>
        <taxon>Myida</taxon>
        <taxon>Dreissenoidea</taxon>
        <taxon>Dreissenidae</taxon>
        <taxon>Dreissena</taxon>
    </lineage>
</organism>
<accession>A0A9D4NHG5</accession>
<dbReference type="EMBL" id="JAIWYP010000001">
    <property type="protein sequence ID" value="KAH3895520.1"/>
    <property type="molecule type" value="Genomic_DNA"/>
</dbReference>
<reference evidence="1" key="1">
    <citation type="journal article" date="2019" name="bioRxiv">
        <title>The Genome of the Zebra Mussel, Dreissena polymorpha: A Resource for Invasive Species Research.</title>
        <authorList>
            <person name="McCartney M.A."/>
            <person name="Auch B."/>
            <person name="Kono T."/>
            <person name="Mallez S."/>
            <person name="Zhang Y."/>
            <person name="Obille A."/>
            <person name="Becker A."/>
            <person name="Abrahante J.E."/>
            <person name="Garbe J."/>
            <person name="Badalamenti J.P."/>
            <person name="Herman A."/>
            <person name="Mangelson H."/>
            <person name="Liachko I."/>
            <person name="Sullivan S."/>
            <person name="Sone E.D."/>
            <person name="Koren S."/>
            <person name="Silverstein K.A.T."/>
            <person name="Beckman K.B."/>
            <person name="Gohl D.M."/>
        </authorList>
    </citation>
    <scope>NUCLEOTIDE SEQUENCE</scope>
    <source>
        <strain evidence="1">Duluth1</strain>
        <tissue evidence="1">Whole animal</tissue>
    </source>
</reference>
<evidence type="ECO:0000313" key="2">
    <source>
        <dbReference type="Proteomes" id="UP000828390"/>
    </source>
</evidence>
<proteinExistence type="predicted"/>
<comment type="caution">
    <text evidence="1">The sequence shown here is derived from an EMBL/GenBank/DDBJ whole genome shotgun (WGS) entry which is preliminary data.</text>
</comment>
<dbReference type="AlphaFoldDB" id="A0A9D4NHG5"/>
<protein>
    <submittedName>
        <fullName evidence="1">Uncharacterized protein</fullName>
    </submittedName>
</protein>
<evidence type="ECO:0000313" key="1">
    <source>
        <dbReference type="EMBL" id="KAH3895520.1"/>
    </source>
</evidence>
<gene>
    <name evidence="1" type="ORF">DPMN_019685</name>
</gene>
<name>A0A9D4NHG5_DREPO</name>
<sequence>MSTSSYPLSSPMGRVLQTQGVISFLLLDITVNITTNEKLNNLFHSIWDKHKFSEERDKKIKEQLKRFMQKCRLSKDSSSVTDRLGLSSQASKLSKGNIKLLTLLLMKKGKHNTSMGHASDANCAQDCKQGAKCEHV</sequence>
<keyword evidence="2" id="KW-1185">Reference proteome</keyword>
<reference evidence="1" key="2">
    <citation type="submission" date="2020-11" db="EMBL/GenBank/DDBJ databases">
        <authorList>
            <person name="McCartney M.A."/>
            <person name="Auch B."/>
            <person name="Kono T."/>
            <person name="Mallez S."/>
            <person name="Becker A."/>
            <person name="Gohl D.M."/>
            <person name="Silverstein K.A.T."/>
            <person name="Koren S."/>
            <person name="Bechman K.B."/>
            <person name="Herman A."/>
            <person name="Abrahante J.E."/>
            <person name="Garbe J."/>
        </authorList>
    </citation>
    <scope>NUCLEOTIDE SEQUENCE</scope>
    <source>
        <strain evidence="1">Duluth1</strain>
        <tissue evidence="1">Whole animal</tissue>
    </source>
</reference>
<dbReference type="Proteomes" id="UP000828390">
    <property type="component" value="Unassembled WGS sequence"/>
</dbReference>